<evidence type="ECO:0000256" key="1">
    <source>
        <dbReference type="SAM" id="MobiDB-lite"/>
    </source>
</evidence>
<sequence length="109" mass="12225">MKVSSVNVTGAARRADKEMPDLEEAIEEEDENDVAEIVDVDEDEELDLKKDKYIRQPKPKAARKTAKKTAKAGDDDRKEEKEEEEENDKAPKARSKGATKGKGRPKKKA</sequence>
<evidence type="ECO:0000313" key="2">
    <source>
        <dbReference type="EMBL" id="AEO61955.1"/>
    </source>
</evidence>
<protein>
    <submittedName>
        <fullName evidence="2">Uncharacterized protein</fullName>
    </submittedName>
</protein>
<dbReference type="Proteomes" id="UP000007322">
    <property type="component" value="Chromosome 7"/>
</dbReference>
<feature type="region of interest" description="Disordered" evidence="1">
    <location>
        <begin position="1"/>
        <end position="109"/>
    </location>
</feature>
<feature type="compositionally biased region" description="Basic residues" evidence="1">
    <location>
        <begin position="55"/>
        <end position="70"/>
    </location>
</feature>
<dbReference type="EMBL" id="CP003008">
    <property type="protein sequence ID" value="AEO61955.1"/>
    <property type="molecule type" value="Genomic_DNA"/>
</dbReference>
<dbReference type="InParanoid" id="G2QN82"/>
<name>G2QN82_THET4</name>
<evidence type="ECO:0000313" key="3">
    <source>
        <dbReference type="Proteomes" id="UP000007322"/>
    </source>
</evidence>
<keyword evidence="3" id="KW-1185">Reference proteome</keyword>
<dbReference type="VEuPathDB" id="FungiDB:MYCTH_2312778"/>
<dbReference type="AlphaFoldDB" id="G2QN82"/>
<feature type="compositionally biased region" description="Acidic residues" evidence="1">
    <location>
        <begin position="21"/>
        <end position="46"/>
    </location>
</feature>
<accession>G2QN82</accession>
<dbReference type="STRING" id="573729.G2QN82"/>
<dbReference type="GeneID" id="11509673"/>
<proteinExistence type="predicted"/>
<feature type="compositionally biased region" description="Basic and acidic residues" evidence="1">
    <location>
        <begin position="71"/>
        <end position="80"/>
    </location>
</feature>
<dbReference type="HOGENOM" id="CLU_2185749_0_0_1"/>
<reference evidence="2 3" key="1">
    <citation type="journal article" date="2011" name="Nat. Biotechnol.">
        <title>Comparative genomic analysis of the thermophilic biomass-degrading fungi Myceliophthora thermophila and Thielavia terrestris.</title>
        <authorList>
            <person name="Berka R.M."/>
            <person name="Grigoriev I.V."/>
            <person name="Otillar R."/>
            <person name="Salamov A."/>
            <person name="Grimwood J."/>
            <person name="Reid I."/>
            <person name="Ishmael N."/>
            <person name="John T."/>
            <person name="Darmond C."/>
            <person name="Moisan M.-C."/>
            <person name="Henrissat B."/>
            <person name="Coutinho P.M."/>
            <person name="Lombard V."/>
            <person name="Natvig D.O."/>
            <person name="Lindquist E."/>
            <person name="Schmutz J."/>
            <person name="Lucas S."/>
            <person name="Harris P."/>
            <person name="Powlowski J."/>
            <person name="Bellemare A."/>
            <person name="Taylor D."/>
            <person name="Butler G."/>
            <person name="de Vries R.P."/>
            <person name="Allijn I.E."/>
            <person name="van den Brink J."/>
            <person name="Ushinsky S."/>
            <person name="Storms R."/>
            <person name="Powell A.J."/>
            <person name="Paulsen I.T."/>
            <person name="Elbourne L.D.H."/>
            <person name="Baker S.E."/>
            <person name="Magnuson J."/>
            <person name="LaBoissiere S."/>
            <person name="Clutterbuck A.J."/>
            <person name="Martinez D."/>
            <person name="Wogulis M."/>
            <person name="de Leon A.L."/>
            <person name="Rey M.W."/>
            <person name="Tsang A."/>
        </authorList>
    </citation>
    <scope>NUCLEOTIDE SEQUENCE [LARGE SCALE GENOMIC DNA]</scope>
    <source>
        <strain evidence="3">ATCC 42464 / BCRC 31852 / DSM 1799</strain>
    </source>
</reference>
<dbReference type="RefSeq" id="XP_003667200.1">
    <property type="nucleotide sequence ID" value="XM_003667152.1"/>
</dbReference>
<organism evidence="2 3">
    <name type="scientific">Thermothelomyces thermophilus (strain ATCC 42464 / BCRC 31852 / DSM 1799)</name>
    <name type="common">Sporotrichum thermophile</name>
    <dbReference type="NCBI Taxonomy" id="573729"/>
    <lineage>
        <taxon>Eukaryota</taxon>
        <taxon>Fungi</taxon>
        <taxon>Dikarya</taxon>
        <taxon>Ascomycota</taxon>
        <taxon>Pezizomycotina</taxon>
        <taxon>Sordariomycetes</taxon>
        <taxon>Sordariomycetidae</taxon>
        <taxon>Sordariales</taxon>
        <taxon>Chaetomiaceae</taxon>
        <taxon>Thermothelomyces</taxon>
    </lineage>
</organism>
<dbReference type="KEGG" id="mtm:MYCTH_2312778"/>
<gene>
    <name evidence="2" type="ORF">MYCTH_2312778</name>
</gene>
<feature type="compositionally biased region" description="Basic residues" evidence="1">
    <location>
        <begin position="92"/>
        <end position="109"/>
    </location>
</feature>